<dbReference type="InterPro" id="IPR020103">
    <property type="entry name" value="PsdUridine_synth_cat_dom_sf"/>
</dbReference>
<sequence length="252" mass="28695">MADYAPPPDHQRLYLEIQYLGTHFQGWQMQAKGERTVQAELHTALSRFAEAHVPVACGRTDTGVHAENMPVHVDVKNLRVPISKLKRALNAHLPEDLSVLKAEEARTGFHARFSCKWRAYRYDLLLCEERRPLYETRALRVPYVLNLKQMEEAAALLIGEHDFRAFATQEERQTRRIIYGCHLEHSGVHLSVHIRGESFLRHQIRAIIGTLLLIGSGRQTLSEFEVLLQGKNRAEAGPNVKPHGLHFLGAGY</sequence>
<dbReference type="CDD" id="cd02570">
    <property type="entry name" value="PseudoU_synth_EcTruA"/>
    <property type="match status" value="1"/>
</dbReference>
<keyword evidence="3 4" id="KW-0413">Isomerase</keyword>
<feature type="binding site" evidence="4 6">
    <location>
        <position position="120"/>
    </location>
    <ligand>
        <name>substrate</name>
    </ligand>
</feature>
<dbReference type="PIRSF" id="PIRSF001430">
    <property type="entry name" value="tRNA_psdUrid_synth"/>
    <property type="match status" value="1"/>
</dbReference>
<evidence type="ECO:0000256" key="2">
    <source>
        <dbReference type="ARBA" id="ARBA00022694"/>
    </source>
</evidence>
<evidence type="ECO:0000313" key="10">
    <source>
        <dbReference type="Proteomes" id="UP000321306"/>
    </source>
</evidence>
<dbReference type="HAMAP" id="MF_00171">
    <property type="entry name" value="TruA"/>
    <property type="match status" value="1"/>
</dbReference>
<dbReference type="EMBL" id="BJXB01000015">
    <property type="protein sequence ID" value="GEM47794.1"/>
    <property type="molecule type" value="Genomic_DNA"/>
</dbReference>
<dbReference type="OrthoDB" id="9811823at2"/>
<dbReference type="InterPro" id="IPR020094">
    <property type="entry name" value="TruA/RsuA/RluB/E/F_N"/>
</dbReference>
<organism evidence="9 10">
    <name type="scientific">Deinococcus cellulosilyticus (strain DSM 18568 / NBRC 106333 / KACC 11606 / 5516J-15)</name>
    <dbReference type="NCBI Taxonomy" id="1223518"/>
    <lineage>
        <taxon>Bacteria</taxon>
        <taxon>Thermotogati</taxon>
        <taxon>Deinococcota</taxon>
        <taxon>Deinococci</taxon>
        <taxon>Deinococcales</taxon>
        <taxon>Deinococcaceae</taxon>
        <taxon>Deinococcus</taxon>
    </lineage>
</organism>
<feature type="active site" description="Nucleophile" evidence="4 5">
    <location>
        <position position="61"/>
    </location>
</feature>
<comment type="similarity">
    <text evidence="1 4 7">Belongs to the tRNA pseudouridine synthase TruA family.</text>
</comment>
<comment type="subunit">
    <text evidence="4">Homodimer.</text>
</comment>
<dbReference type="Gene3D" id="3.30.70.580">
    <property type="entry name" value="Pseudouridine synthase I, catalytic domain, N-terminal subdomain"/>
    <property type="match status" value="1"/>
</dbReference>
<accession>A0A511N4J2</accession>
<proteinExistence type="inferred from homology"/>
<protein>
    <recommendedName>
        <fullName evidence="4">tRNA pseudouridine synthase A</fullName>
        <ecNumber evidence="4">5.4.99.12</ecNumber>
    </recommendedName>
    <alternativeName>
        <fullName evidence="4">tRNA pseudouridine(38-40) synthase</fullName>
    </alternativeName>
    <alternativeName>
        <fullName evidence="4">tRNA pseudouridylate synthase I</fullName>
    </alternativeName>
    <alternativeName>
        <fullName evidence="4">tRNA-uridine isomerase I</fullName>
    </alternativeName>
</protein>
<dbReference type="PANTHER" id="PTHR11142:SF0">
    <property type="entry name" value="TRNA PSEUDOURIDINE SYNTHASE-LIKE 1"/>
    <property type="match status" value="1"/>
</dbReference>
<evidence type="ECO:0000256" key="3">
    <source>
        <dbReference type="ARBA" id="ARBA00023235"/>
    </source>
</evidence>
<feature type="domain" description="Pseudouridine synthase I TruA alpha/beta" evidence="8">
    <location>
        <begin position="153"/>
        <end position="248"/>
    </location>
</feature>
<evidence type="ECO:0000256" key="1">
    <source>
        <dbReference type="ARBA" id="ARBA00009375"/>
    </source>
</evidence>
<feature type="domain" description="Pseudouridine synthase I TruA alpha/beta" evidence="8">
    <location>
        <begin position="18"/>
        <end position="113"/>
    </location>
</feature>
<keyword evidence="10" id="KW-1185">Reference proteome</keyword>
<dbReference type="PANTHER" id="PTHR11142">
    <property type="entry name" value="PSEUDOURIDYLATE SYNTHASE"/>
    <property type="match status" value="1"/>
</dbReference>
<evidence type="ECO:0000259" key="8">
    <source>
        <dbReference type="Pfam" id="PF01416"/>
    </source>
</evidence>
<evidence type="ECO:0000256" key="5">
    <source>
        <dbReference type="PIRSR" id="PIRSR001430-1"/>
    </source>
</evidence>
<dbReference type="Proteomes" id="UP000321306">
    <property type="component" value="Unassembled WGS sequence"/>
</dbReference>
<comment type="function">
    <text evidence="4">Formation of pseudouridine at positions 38, 39 and 40 in the anticodon stem and loop of transfer RNAs.</text>
</comment>
<dbReference type="InterPro" id="IPR020097">
    <property type="entry name" value="PsdUridine_synth_TruA_a/b_dom"/>
</dbReference>
<reference evidence="9 10" key="1">
    <citation type="submission" date="2019-07" db="EMBL/GenBank/DDBJ databases">
        <title>Whole genome shotgun sequence of Deinococcus cellulosilyticus NBRC 106333.</title>
        <authorList>
            <person name="Hosoyama A."/>
            <person name="Uohara A."/>
            <person name="Ohji S."/>
            <person name="Ichikawa N."/>
        </authorList>
    </citation>
    <scope>NUCLEOTIDE SEQUENCE [LARGE SCALE GENOMIC DNA]</scope>
    <source>
        <strain evidence="9 10">NBRC 106333</strain>
    </source>
</reference>
<dbReference type="FunFam" id="3.30.70.580:FF:000001">
    <property type="entry name" value="tRNA pseudouridine synthase A"/>
    <property type="match status" value="1"/>
</dbReference>
<gene>
    <name evidence="4 9" type="primary">truA</name>
    <name evidence="9" type="ORF">DC3_34290</name>
</gene>
<evidence type="ECO:0000256" key="6">
    <source>
        <dbReference type="PIRSR" id="PIRSR001430-2"/>
    </source>
</evidence>
<dbReference type="NCBIfam" id="TIGR00071">
    <property type="entry name" value="hisT_truA"/>
    <property type="match status" value="1"/>
</dbReference>
<dbReference type="GO" id="GO:0160147">
    <property type="term" value="F:tRNA pseudouridine(38-40) synthase activity"/>
    <property type="evidence" value="ECO:0007669"/>
    <property type="project" value="UniProtKB-EC"/>
</dbReference>
<dbReference type="GO" id="GO:0031119">
    <property type="term" value="P:tRNA pseudouridine synthesis"/>
    <property type="evidence" value="ECO:0007669"/>
    <property type="project" value="UniProtKB-UniRule"/>
</dbReference>
<dbReference type="EC" id="5.4.99.12" evidence="4"/>
<name>A0A511N4J2_DEIC1</name>
<dbReference type="InterPro" id="IPR001406">
    <property type="entry name" value="PsdUridine_synth_TruA"/>
</dbReference>
<comment type="caution">
    <text evidence="9">The sequence shown here is derived from an EMBL/GenBank/DDBJ whole genome shotgun (WGS) entry which is preliminary data.</text>
</comment>
<dbReference type="InterPro" id="IPR020095">
    <property type="entry name" value="PsdUridine_synth_TruA_C"/>
</dbReference>
<evidence type="ECO:0000256" key="4">
    <source>
        <dbReference type="HAMAP-Rule" id="MF_00171"/>
    </source>
</evidence>
<comment type="catalytic activity">
    <reaction evidence="4 7">
        <text>uridine(38/39/40) in tRNA = pseudouridine(38/39/40) in tRNA</text>
        <dbReference type="Rhea" id="RHEA:22376"/>
        <dbReference type="Rhea" id="RHEA-COMP:10085"/>
        <dbReference type="Rhea" id="RHEA-COMP:10087"/>
        <dbReference type="ChEBI" id="CHEBI:65314"/>
        <dbReference type="ChEBI" id="CHEBI:65315"/>
        <dbReference type="EC" id="5.4.99.12"/>
    </reaction>
</comment>
<dbReference type="AlphaFoldDB" id="A0A511N4J2"/>
<dbReference type="Gene3D" id="3.30.70.660">
    <property type="entry name" value="Pseudouridine synthase I, catalytic domain, C-terminal subdomain"/>
    <property type="match status" value="1"/>
</dbReference>
<dbReference type="RefSeq" id="WP_146886328.1">
    <property type="nucleotide sequence ID" value="NZ_BJXB01000015.1"/>
</dbReference>
<dbReference type="Pfam" id="PF01416">
    <property type="entry name" value="PseudoU_synth_1"/>
    <property type="match status" value="2"/>
</dbReference>
<comment type="caution">
    <text evidence="4">Lacks conserved residue(s) required for the propagation of feature annotation.</text>
</comment>
<dbReference type="GO" id="GO:0003723">
    <property type="term" value="F:RNA binding"/>
    <property type="evidence" value="ECO:0007669"/>
    <property type="project" value="InterPro"/>
</dbReference>
<evidence type="ECO:0000256" key="7">
    <source>
        <dbReference type="RuleBase" id="RU003792"/>
    </source>
</evidence>
<keyword evidence="2 4" id="KW-0819">tRNA processing</keyword>
<dbReference type="SUPFAM" id="SSF55120">
    <property type="entry name" value="Pseudouridine synthase"/>
    <property type="match status" value="1"/>
</dbReference>
<evidence type="ECO:0000313" key="9">
    <source>
        <dbReference type="EMBL" id="GEM47794.1"/>
    </source>
</evidence>